<evidence type="ECO:0000313" key="1">
    <source>
        <dbReference type="EMBL" id="CAE29455.1"/>
    </source>
</evidence>
<dbReference type="RefSeq" id="WP_011159549.1">
    <property type="nucleotide sequence ID" value="NZ_CP116810.1"/>
</dbReference>
<dbReference type="EMBL" id="BX572606">
    <property type="protein sequence ID" value="CAE29455.1"/>
    <property type="molecule type" value="Genomic_DNA"/>
</dbReference>
<dbReference type="Proteomes" id="UP000001426">
    <property type="component" value="Chromosome"/>
</dbReference>
<dbReference type="GeneID" id="66895132"/>
<evidence type="ECO:0000313" key="3">
    <source>
        <dbReference type="Proteomes" id="UP000001426"/>
    </source>
</evidence>
<dbReference type="HOGENOM" id="CLU_026088_0_0_5"/>
<dbReference type="AlphaFoldDB" id="Q6N2N6"/>
<evidence type="ECO:0008006" key="4">
    <source>
        <dbReference type="Google" id="ProtNLM"/>
    </source>
</evidence>
<reference evidence="2" key="3">
    <citation type="submission" date="2022-12" db="EMBL/GenBank/DDBJ databases">
        <title>Complete genome sequence of Rhodopseudomonas palustris CGA0092 and corrections to the R. palustris CGA009 genome sequence.</title>
        <authorList>
            <person name="Mazny B.R."/>
            <person name="Sheff O.F."/>
            <person name="LaSarre B."/>
            <person name="McKinlay A."/>
            <person name="McKinlay J.B."/>
        </authorList>
    </citation>
    <scope>NUCLEOTIDE SEQUENCE</scope>
    <source>
        <strain evidence="2">CGA009</strain>
    </source>
</reference>
<dbReference type="EMBL" id="CP116810">
    <property type="protein sequence ID" value="WCL94200.1"/>
    <property type="molecule type" value="Genomic_DNA"/>
</dbReference>
<keyword evidence="3" id="KW-1185">Reference proteome</keyword>
<reference evidence="1 3" key="2">
    <citation type="journal article" date="2004" name="Nat. Biotechnol.">
        <title>Complete genome sequence of the metabolically versatile photosynthetic bacterium Rhodopseudomonas palustris.</title>
        <authorList>
            <person name="Larimer F.W."/>
            <person name="Chain P."/>
            <person name="Hauser L."/>
            <person name="Lamerdin J."/>
            <person name="Malfatti S."/>
            <person name="Do L."/>
            <person name="Land M.L."/>
            <person name="Pelletier D.A."/>
            <person name="Beatty J.T."/>
            <person name="Lang A.S."/>
            <person name="Tabita F.R."/>
            <person name="Gibson J.L."/>
            <person name="Hanson T.E."/>
            <person name="Bobst C."/>
            <person name="Torres J.L."/>
            <person name="Peres C."/>
            <person name="Harrison F.H."/>
            <person name="Gibson J."/>
            <person name="Harwood C.S."/>
        </authorList>
    </citation>
    <scope>NUCLEOTIDE SEQUENCE [LARGE SCALE GENOMIC DNA]</scope>
    <source>
        <strain evidence="3">ATCC BAA-98 / CGA009</strain>
        <strain evidence="1">CGA009</strain>
    </source>
</reference>
<reference evidence="2" key="1">
    <citation type="submission" date="2003-07" db="EMBL/GenBank/DDBJ databases">
        <authorList>
            <consortium name="Rhodopseudomonas genome consortium"/>
            <person name="Larimer F."/>
            <person name="Harwood C."/>
        </authorList>
    </citation>
    <scope>NUCLEOTIDE SEQUENCE</scope>
    <source>
        <strain evidence="2">CGA009</strain>
    </source>
</reference>
<accession>Q6N2N6</accession>
<name>Q6N2N6_RHOPA</name>
<dbReference type="KEGG" id="rpa:TX73_020800"/>
<evidence type="ECO:0000313" key="2">
    <source>
        <dbReference type="EMBL" id="WCL94200.1"/>
    </source>
</evidence>
<organism evidence="1">
    <name type="scientific">Rhodopseudomonas palustris (strain ATCC BAA-98 / CGA009)</name>
    <dbReference type="NCBI Taxonomy" id="258594"/>
    <lineage>
        <taxon>Bacteria</taxon>
        <taxon>Pseudomonadati</taxon>
        <taxon>Pseudomonadota</taxon>
        <taxon>Alphaproteobacteria</taxon>
        <taxon>Hyphomicrobiales</taxon>
        <taxon>Nitrobacteraceae</taxon>
        <taxon>Rhodopseudomonas</taxon>
    </lineage>
</organism>
<dbReference type="eggNOG" id="ENOG502ZBC7">
    <property type="taxonomic scope" value="Bacteria"/>
</dbReference>
<sequence length="672" mass="74260">MLEFATSFHNRVKGLKSPTGRDFNVADWVAARSAEPSPTDSDDALLAAAIWLASQSAARRAEFDDSEFANLSAATSTILAIAALNREFLVTVNLSDEATEIALQEGAVAFGHVVARPLRAGSTKQRVTADEASEGTVDAVESWLFDIDPKASRRAEPANLAPIAMRAIRRYSIQHGLNVIWNQALWEGWRLTVEDSKITWSPPDFLLATKLEAALVRQHENFMNFPFIDIAAWTTMRPEDRRRRALPHTVVSVSTNGRRRIRVGRPECRSKRPPMFLIERAGLEGSYLNFLLDAPFPKNSRFTVRMLLQAWAVILDLANLLARDVGGQRPFTLPEARKMALVVSKRELLDVLIRALGIDEAGAAATIEFLTYTRKRPGEKGHRGLWAAPLVPIPGGDDLALARPALALSNPLRKAEAWLERGGLDDNLSKNSRGNAFEADYRAKAVAAIEGNPLLTKAVCARNAIKNDANFSEQIDLLIRLGDLLIVGEVKCWLYPADSFERFTHFRKIKNAAGQARRKADMLRLRPDISARALGLSEDEIRPLRLIPVVVANQGFGFSMEDNGCRITDAAYLLTYLRTGTIATSGAMNGRTGQSMTARLTLYEREQQASDRFEALFETPPVLQRFVDRINWATVPFPLPGGGTLNFFVPRLGDLQGGERLRASLMANGIAD</sequence>
<gene>
    <name evidence="1" type="ordered locus">RPA4014</name>
    <name evidence="2" type="ORF">TX73_020800</name>
</gene>
<protein>
    <recommendedName>
        <fullName evidence="4">NERD domain-containing protein</fullName>
    </recommendedName>
</protein>
<proteinExistence type="predicted"/>